<accession>X6LT05</accession>
<evidence type="ECO:0000313" key="2">
    <source>
        <dbReference type="Proteomes" id="UP000023152"/>
    </source>
</evidence>
<comment type="caution">
    <text evidence="1">The sequence shown here is derived from an EMBL/GenBank/DDBJ whole genome shotgun (WGS) entry which is preliminary data.</text>
</comment>
<organism evidence="1 2">
    <name type="scientific">Reticulomyxa filosa</name>
    <dbReference type="NCBI Taxonomy" id="46433"/>
    <lineage>
        <taxon>Eukaryota</taxon>
        <taxon>Sar</taxon>
        <taxon>Rhizaria</taxon>
        <taxon>Retaria</taxon>
        <taxon>Foraminifera</taxon>
        <taxon>Monothalamids</taxon>
        <taxon>Reticulomyxidae</taxon>
        <taxon>Reticulomyxa</taxon>
    </lineage>
</organism>
<gene>
    <name evidence="1" type="ORF">RFI_32896</name>
</gene>
<name>X6LT05_RETFI</name>
<evidence type="ECO:0000313" key="1">
    <source>
        <dbReference type="EMBL" id="ETO04501.1"/>
    </source>
</evidence>
<keyword evidence="2" id="KW-1185">Reference proteome</keyword>
<proteinExistence type="predicted"/>
<dbReference type="EMBL" id="ASPP01029279">
    <property type="protein sequence ID" value="ETO04501.1"/>
    <property type="molecule type" value="Genomic_DNA"/>
</dbReference>
<protein>
    <submittedName>
        <fullName evidence="1">Uncharacterized protein</fullName>
    </submittedName>
</protein>
<sequence length="104" mass="12143">MDAWCVMDARISNNEHLSNAKNLIFTKHQLYNDAIGPVEKKFFPVQSRAIWILVLYCPDNKGKLVKKKEKYILCKMETTAATGFWSKKLKTMEEEEEEEEDDVV</sequence>
<reference evidence="1 2" key="1">
    <citation type="journal article" date="2013" name="Curr. Biol.">
        <title>The Genome of the Foraminiferan Reticulomyxa filosa.</title>
        <authorList>
            <person name="Glockner G."/>
            <person name="Hulsmann N."/>
            <person name="Schleicher M."/>
            <person name="Noegel A.A."/>
            <person name="Eichinger L."/>
            <person name="Gallinger C."/>
            <person name="Pawlowski J."/>
            <person name="Sierra R."/>
            <person name="Euteneuer U."/>
            <person name="Pillet L."/>
            <person name="Moustafa A."/>
            <person name="Platzer M."/>
            <person name="Groth M."/>
            <person name="Szafranski K."/>
            <person name="Schliwa M."/>
        </authorList>
    </citation>
    <scope>NUCLEOTIDE SEQUENCE [LARGE SCALE GENOMIC DNA]</scope>
</reference>
<dbReference type="AlphaFoldDB" id="X6LT05"/>
<dbReference type="Proteomes" id="UP000023152">
    <property type="component" value="Unassembled WGS sequence"/>
</dbReference>